<dbReference type="Gene3D" id="3.10.28.10">
    <property type="entry name" value="Homing endonucleases"/>
    <property type="match status" value="1"/>
</dbReference>
<gene>
    <name evidence="1" type="ORF">LCGC14_1885170</name>
</gene>
<accession>A0A0F9IF21</accession>
<comment type="caution">
    <text evidence="1">The sequence shown here is derived from an EMBL/GenBank/DDBJ whole genome shotgun (WGS) entry which is preliminary data.</text>
</comment>
<protein>
    <recommendedName>
        <fullName evidence="2">Homing endonuclease LAGLIDADG domain-containing protein</fullName>
    </recommendedName>
</protein>
<proteinExistence type="predicted"/>
<dbReference type="InterPro" id="IPR027434">
    <property type="entry name" value="Homing_endonucl"/>
</dbReference>
<reference evidence="1" key="1">
    <citation type="journal article" date="2015" name="Nature">
        <title>Complex archaea that bridge the gap between prokaryotes and eukaryotes.</title>
        <authorList>
            <person name="Spang A."/>
            <person name="Saw J.H."/>
            <person name="Jorgensen S.L."/>
            <person name="Zaremba-Niedzwiedzka K."/>
            <person name="Martijn J."/>
            <person name="Lind A.E."/>
            <person name="van Eijk R."/>
            <person name="Schleper C."/>
            <person name="Guy L."/>
            <person name="Ettema T.J."/>
        </authorList>
    </citation>
    <scope>NUCLEOTIDE SEQUENCE</scope>
</reference>
<organism evidence="1">
    <name type="scientific">marine sediment metagenome</name>
    <dbReference type="NCBI Taxonomy" id="412755"/>
    <lineage>
        <taxon>unclassified sequences</taxon>
        <taxon>metagenomes</taxon>
        <taxon>ecological metagenomes</taxon>
    </lineage>
</organism>
<dbReference type="AlphaFoldDB" id="A0A0F9IF21"/>
<evidence type="ECO:0008006" key="2">
    <source>
        <dbReference type="Google" id="ProtNLM"/>
    </source>
</evidence>
<dbReference type="EMBL" id="LAZR01019479">
    <property type="protein sequence ID" value="KKL92390.1"/>
    <property type="molecule type" value="Genomic_DNA"/>
</dbReference>
<sequence length="278" mass="32481">MDTEEKGYWFGFMLSDGSITLGTDEKVRYQISIELGIKDKDQLVKFTNSIGLKTTKIGERTKTIEGKEYEMTYITFTCKPMVDDLRNLGYFEFKDGGRLSSLESMPYNIQKSIILGFFDGDGLQGKSEIDSSNVQFLYQLKEYYNIKYPVTLKIDIDADYINNNPIKPTKNMYRLSLGASFFNDLLNNYKNSMGRKRIFLDEYRDKYDQLKELVGSVDRLQNMINDFPQSWLAKHFDVNVKTLHKLCIEWDINLQGSGYWTLSRLEEAREKFNKLNKD</sequence>
<name>A0A0F9IF21_9ZZZZ</name>
<evidence type="ECO:0000313" key="1">
    <source>
        <dbReference type="EMBL" id="KKL92390.1"/>
    </source>
</evidence>